<dbReference type="HAMAP" id="MF_00695">
    <property type="entry name" value="HflD_protein"/>
    <property type="match status" value="1"/>
</dbReference>
<evidence type="ECO:0000256" key="4">
    <source>
        <dbReference type="HAMAP-Rule" id="MF_00695"/>
    </source>
</evidence>
<evidence type="ECO:0000313" key="5">
    <source>
        <dbReference type="EMBL" id="SFD03091.1"/>
    </source>
</evidence>
<dbReference type="NCBIfam" id="NF001246">
    <property type="entry name" value="PRK00218.1-2"/>
    <property type="match status" value="1"/>
</dbReference>
<sequence>MKGTDRDRTLALAGVFQAAGLVNQIATNGMADAQWLKTTLGTLFVRDPQDTADVFGGVDGVAYGLRRLGEQLGGQRANMQITQYGLGALILERKLSKDSTRMNALGEGLEGARRQEEAFGLTHDNTVAALAEVYSEVISPLRPQILVRGSEGHLERADSANRVRALLLAAIRCAVLWRQVGGSRWRLIFGRRKLINTAGELLRRTDPS</sequence>
<dbReference type="InterPro" id="IPR007451">
    <property type="entry name" value="HflD"/>
</dbReference>
<comment type="similarity">
    <text evidence="4">Belongs to the HflD family.</text>
</comment>
<evidence type="ECO:0000256" key="1">
    <source>
        <dbReference type="ARBA" id="ARBA00022475"/>
    </source>
</evidence>
<proteinExistence type="inferred from homology"/>
<protein>
    <recommendedName>
        <fullName evidence="4">High frequency lysogenization protein HflD homolog</fullName>
    </recommendedName>
</protein>
<dbReference type="Gene3D" id="1.10.3890.10">
    <property type="entry name" value="HflD-like"/>
    <property type="match status" value="1"/>
</dbReference>
<dbReference type="Pfam" id="PF04356">
    <property type="entry name" value="DUF489"/>
    <property type="match status" value="1"/>
</dbReference>
<dbReference type="EMBL" id="FOMJ01000001">
    <property type="protein sequence ID" value="SFD03091.1"/>
    <property type="molecule type" value="Genomic_DNA"/>
</dbReference>
<dbReference type="STRING" id="1123397.SAMN05660831_00524"/>
<evidence type="ECO:0000313" key="6">
    <source>
        <dbReference type="Proteomes" id="UP000198611"/>
    </source>
</evidence>
<reference evidence="5 6" key="1">
    <citation type="submission" date="2016-10" db="EMBL/GenBank/DDBJ databases">
        <authorList>
            <person name="de Groot N.N."/>
        </authorList>
    </citation>
    <scope>NUCLEOTIDE SEQUENCE [LARGE SCALE GENOMIC DNA]</scope>
    <source>
        <strain evidence="5 6">HL3</strain>
    </source>
</reference>
<dbReference type="AlphaFoldDB" id="A0A1I1NZI8"/>
<dbReference type="InterPro" id="IPR035932">
    <property type="entry name" value="HflD-like_sf"/>
</dbReference>
<organism evidence="5 6">
    <name type="scientific">Thiohalospira halophila DSM 15071</name>
    <dbReference type="NCBI Taxonomy" id="1123397"/>
    <lineage>
        <taxon>Bacteria</taxon>
        <taxon>Pseudomonadati</taxon>
        <taxon>Pseudomonadota</taxon>
        <taxon>Gammaproteobacteria</taxon>
        <taxon>Thiohalospirales</taxon>
        <taxon>Thiohalospiraceae</taxon>
        <taxon>Thiohalospira</taxon>
    </lineage>
</organism>
<dbReference type="PANTHER" id="PTHR38100:SF1">
    <property type="entry name" value="HIGH FREQUENCY LYSOGENIZATION PROTEIN HFLD"/>
    <property type="match status" value="1"/>
</dbReference>
<gene>
    <name evidence="4" type="primary">hflD</name>
    <name evidence="5" type="ORF">SAMN05660831_00524</name>
</gene>
<accession>A0A1I1NZI8</accession>
<comment type="subcellular location">
    <subcellularLocation>
        <location evidence="4">Cytoplasm</location>
    </subcellularLocation>
    <subcellularLocation>
        <location evidence="4">Cell membrane</location>
        <topology evidence="4">Peripheral membrane protein</topology>
        <orientation evidence="4">Cytoplasmic side</orientation>
    </subcellularLocation>
</comment>
<dbReference type="Proteomes" id="UP000198611">
    <property type="component" value="Unassembled WGS sequence"/>
</dbReference>
<dbReference type="OrthoDB" id="9788031at2"/>
<keyword evidence="1 4" id="KW-1003">Cell membrane</keyword>
<keyword evidence="2 4" id="KW-0963">Cytoplasm</keyword>
<evidence type="ECO:0000256" key="3">
    <source>
        <dbReference type="ARBA" id="ARBA00023136"/>
    </source>
</evidence>
<keyword evidence="6" id="KW-1185">Reference proteome</keyword>
<dbReference type="GO" id="GO:0005737">
    <property type="term" value="C:cytoplasm"/>
    <property type="evidence" value="ECO:0007669"/>
    <property type="project" value="UniProtKB-SubCell"/>
</dbReference>
<name>A0A1I1NZI8_9GAMM</name>
<evidence type="ECO:0000256" key="2">
    <source>
        <dbReference type="ARBA" id="ARBA00022490"/>
    </source>
</evidence>
<keyword evidence="3 4" id="KW-0472">Membrane</keyword>
<dbReference type="SUPFAM" id="SSF101322">
    <property type="entry name" value="YcfC-like"/>
    <property type="match status" value="1"/>
</dbReference>
<dbReference type="RefSeq" id="WP_093427174.1">
    <property type="nucleotide sequence ID" value="NZ_FOMJ01000001.1"/>
</dbReference>
<dbReference type="PANTHER" id="PTHR38100">
    <property type="entry name" value="HIGH FREQUENCY LYSOGENIZATION PROTEIN HFLD"/>
    <property type="match status" value="1"/>
</dbReference>
<dbReference type="GO" id="GO:0005886">
    <property type="term" value="C:plasma membrane"/>
    <property type="evidence" value="ECO:0007669"/>
    <property type="project" value="UniProtKB-SubCell"/>
</dbReference>